<evidence type="ECO:0000259" key="2">
    <source>
        <dbReference type="PROSITE" id="PS51462"/>
    </source>
</evidence>
<dbReference type="EMBL" id="BORT01000022">
    <property type="protein sequence ID" value="GIO49422.1"/>
    <property type="molecule type" value="Genomic_DNA"/>
</dbReference>
<dbReference type="Proteomes" id="UP000682811">
    <property type="component" value="Unassembled WGS sequence"/>
</dbReference>
<dbReference type="Pfam" id="PF00293">
    <property type="entry name" value="NUDIX"/>
    <property type="match status" value="1"/>
</dbReference>
<dbReference type="PANTHER" id="PTHR43736:SF1">
    <property type="entry name" value="DIHYDRONEOPTERIN TRIPHOSPHATE DIPHOSPHATASE"/>
    <property type="match status" value="1"/>
</dbReference>
<feature type="domain" description="Nudix hydrolase" evidence="2">
    <location>
        <begin position="1"/>
        <end position="135"/>
    </location>
</feature>
<proteinExistence type="inferred from homology"/>
<dbReference type="AlphaFoldDB" id="A0A920CUH0"/>
<protein>
    <recommendedName>
        <fullName evidence="2">Nudix hydrolase domain-containing protein</fullName>
    </recommendedName>
</protein>
<name>A0A920CUH0_9BACL</name>
<dbReference type="PANTHER" id="PTHR43736">
    <property type="entry name" value="ADP-RIBOSE PYROPHOSPHATASE"/>
    <property type="match status" value="1"/>
</dbReference>
<dbReference type="RefSeq" id="WP_212979923.1">
    <property type="nucleotide sequence ID" value="NZ_AP025343.1"/>
</dbReference>
<gene>
    <name evidence="3" type="ORF">J34TS1_41870</name>
</gene>
<dbReference type="Gene3D" id="3.90.79.10">
    <property type="entry name" value="Nucleoside Triphosphate Pyrophosphohydrolase"/>
    <property type="match status" value="1"/>
</dbReference>
<dbReference type="InterPro" id="IPR015797">
    <property type="entry name" value="NUDIX_hydrolase-like_dom_sf"/>
</dbReference>
<comment type="similarity">
    <text evidence="1">Belongs to the Nudix hydrolase family.</text>
</comment>
<dbReference type="CDD" id="cd02883">
    <property type="entry name" value="NUDIX_Hydrolase"/>
    <property type="match status" value="1"/>
</dbReference>
<sequence>MFAVNVEGAVVKGGKWLVIERGAEEEHAGGTLAFVGGTVEQEGFSQDILERTVKREIFEEVGIEIKEKLHFVYSSSFLTAEGIPVINVVFLCEYAQGTPYRKSEDEVEAVYWMTTEEIAGHPQSPPWTIESARRADQMLKQLQAGQL</sequence>
<dbReference type="InterPro" id="IPR000086">
    <property type="entry name" value="NUDIX_hydrolase_dom"/>
</dbReference>
<dbReference type="PROSITE" id="PS51462">
    <property type="entry name" value="NUDIX"/>
    <property type="match status" value="1"/>
</dbReference>
<organism evidence="3 4">
    <name type="scientific">Paenibacillus azoreducens</name>
    <dbReference type="NCBI Taxonomy" id="116718"/>
    <lineage>
        <taxon>Bacteria</taxon>
        <taxon>Bacillati</taxon>
        <taxon>Bacillota</taxon>
        <taxon>Bacilli</taxon>
        <taxon>Bacillales</taxon>
        <taxon>Paenibacillaceae</taxon>
        <taxon>Paenibacillus</taxon>
    </lineage>
</organism>
<accession>A0A920CUH0</accession>
<comment type="caution">
    <text evidence="3">The sequence shown here is derived from an EMBL/GenBank/DDBJ whole genome shotgun (WGS) entry which is preliminary data.</text>
</comment>
<dbReference type="SUPFAM" id="SSF55811">
    <property type="entry name" value="Nudix"/>
    <property type="match status" value="1"/>
</dbReference>
<evidence type="ECO:0000313" key="4">
    <source>
        <dbReference type="Proteomes" id="UP000682811"/>
    </source>
</evidence>
<evidence type="ECO:0000313" key="3">
    <source>
        <dbReference type="EMBL" id="GIO49422.1"/>
    </source>
</evidence>
<evidence type="ECO:0000256" key="1">
    <source>
        <dbReference type="ARBA" id="ARBA00005582"/>
    </source>
</evidence>
<keyword evidence="4" id="KW-1185">Reference proteome</keyword>
<reference evidence="3 4" key="1">
    <citation type="submission" date="2021-03" db="EMBL/GenBank/DDBJ databases">
        <title>Antimicrobial resistance genes in bacteria isolated from Japanese honey, and their potential for conferring macrolide and lincosamide resistance in the American foulbrood pathogen Paenibacillus larvae.</title>
        <authorList>
            <person name="Okamoto M."/>
            <person name="Kumagai M."/>
            <person name="Kanamori H."/>
            <person name="Takamatsu D."/>
        </authorList>
    </citation>
    <scope>NUCLEOTIDE SEQUENCE [LARGE SCALE GENOMIC DNA]</scope>
    <source>
        <strain evidence="3 4">J34TS1</strain>
    </source>
</reference>